<reference evidence="1" key="1">
    <citation type="journal article" date="2014" name="Front. Microbiol.">
        <title>High frequency of phylogenetically diverse reductive dehalogenase-homologous genes in deep subseafloor sedimentary metagenomes.</title>
        <authorList>
            <person name="Kawai M."/>
            <person name="Futagami T."/>
            <person name="Toyoda A."/>
            <person name="Takaki Y."/>
            <person name="Nishi S."/>
            <person name="Hori S."/>
            <person name="Arai W."/>
            <person name="Tsubouchi T."/>
            <person name="Morono Y."/>
            <person name="Uchiyama I."/>
            <person name="Ito T."/>
            <person name="Fujiyama A."/>
            <person name="Inagaki F."/>
            <person name="Takami H."/>
        </authorList>
    </citation>
    <scope>NUCLEOTIDE SEQUENCE</scope>
    <source>
        <strain evidence="1">Expedition CK06-06</strain>
    </source>
</reference>
<accession>X1R7G0</accession>
<evidence type="ECO:0000313" key="1">
    <source>
        <dbReference type="EMBL" id="GAI76687.1"/>
    </source>
</evidence>
<dbReference type="InterPro" id="IPR014985">
    <property type="entry name" value="WbqC"/>
</dbReference>
<organism evidence="1">
    <name type="scientific">marine sediment metagenome</name>
    <dbReference type="NCBI Taxonomy" id="412755"/>
    <lineage>
        <taxon>unclassified sequences</taxon>
        <taxon>metagenomes</taxon>
        <taxon>ecological metagenomes</taxon>
    </lineage>
</organism>
<feature type="non-terminal residue" evidence="1">
    <location>
        <position position="1"/>
    </location>
</feature>
<gene>
    <name evidence="1" type="ORF">S12H4_18492</name>
</gene>
<protein>
    <submittedName>
        <fullName evidence="1">Uncharacterized protein</fullName>
    </submittedName>
</protein>
<dbReference type="EMBL" id="BARW01009139">
    <property type="protein sequence ID" value="GAI76687.1"/>
    <property type="molecule type" value="Genomic_DNA"/>
</dbReference>
<sequence length="91" mass="10427">LESFYNRRFEFLSGFTMTLINYLLNALGIKLKKIYTCSELNIESKKTDLLIDICRKTGGDTYLSGAGAKNYIDFNLINKLSEPSLFPDWNC</sequence>
<dbReference type="Pfam" id="PF08889">
    <property type="entry name" value="WbqC"/>
    <property type="match status" value="1"/>
</dbReference>
<comment type="caution">
    <text evidence="1">The sequence shown here is derived from an EMBL/GenBank/DDBJ whole genome shotgun (WGS) entry which is preliminary data.</text>
</comment>
<dbReference type="AlphaFoldDB" id="X1R7G0"/>
<name>X1R7G0_9ZZZZ</name>
<proteinExistence type="predicted"/>